<keyword evidence="8" id="KW-1185">Reference proteome</keyword>
<comment type="function">
    <text evidence="1">Tubulin-folding protein; involved in the early step of the tubulin folding pathway.</text>
</comment>
<evidence type="ECO:0000256" key="5">
    <source>
        <dbReference type="ARBA" id="ARBA00026055"/>
    </source>
</evidence>
<evidence type="ECO:0000256" key="1">
    <source>
        <dbReference type="ARBA" id="ARBA00003046"/>
    </source>
</evidence>
<dbReference type="GO" id="GO:0007023">
    <property type="term" value="P:post-chaperonin tubulin folding pathway"/>
    <property type="evidence" value="ECO:0007669"/>
    <property type="project" value="UniProtKB-UniRule"/>
</dbReference>
<reference evidence="7 8" key="1">
    <citation type="journal article" date="2023" name="BMC Biol.">
        <title>The compact genome of the sponge Oopsacas minuta (Hexactinellida) is lacking key metazoan core genes.</title>
        <authorList>
            <person name="Santini S."/>
            <person name="Schenkelaars Q."/>
            <person name="Jourda C."/>
            <person name="Duchesne M."/>
            <person name="Belahbib H."/>
            <person name="Rocher C."/>
            <person name="Selva M."/>
            <person name="Riesgo A."/>
            <person name="Vervoort M."/>
            <person name="Leys S.P."/>
            <person name="Kodjabachian L."/>
            <person name="Le Bivic A."/>
            <person name="Borchiellini C."/>
            <person name="Claverie J.M."/>
            <person name="Renard E."/>
        </authorList>
    </citation>
    <scope>NUCLEOTIDE SEQUENCE [LARGE SCALE GENOMIC DNA]</scope>
    <source>
        <strain evidence="7">SPO-2</strain>
    </source>
</reference>
<name>A0AAV7JQR1_9METZ</name>
<organism evidence="7 8">
    <name type="scientific">Oopsacas minuta</name>
    <dbReference type="NCBI Taxonomy" id="111878"/>
    <lineage>
        <taxon>Eukaryota</taxon>
        <taxon>Metazoa</taxon>
        <taxon>Porifera</taxon>
        <taxon>Hexactinellida</taxon>
        <taxon>Hexasterophora</taxon>
        <taxon>Lyssacinosida</taxon>
        <taxon>Leucopsacidae</taxon>
        <taxon>Oopsacas</taxon>
    </lineage>
</organism>
<dbReference type="Proteomes" id="UP001165289">
    <property type="component" value="Unassembled WGS sequence"/>
</dbReference>
<keyword evidence="6" id="KW-0493">Microtubule</keyword>
<dbReference type="InterPro" id="IPR004226">
    <property type="entry name" value="TBCA"/>
</dbReference>
<dbReference type="InterPro" id="IPR036126">
    <property type="entry name" value="TBCA_sf"/>
</dbReference>
<keyword evidence="6" id="KW-0206">Cytoskeleton</keyword>
<comment type="subunit">
    <text evidence="5 6">Supercomplex made of cofactors A to E. Cofactors A and D function by capturing and stabilizing tubulin in a quasi-native conformation. Cofactor E binds to the cofactor D-tubulin complex; interaction with cofactor C then causes the release of tubulin polypeptides that are committed to the native state.</text>
</comment>
<keyword evidence="4 6" id="KW-0143">Chaperone</keyword>
<evidence type="ECO:0000256" key="3">
    <source>
        <dbReference type="ARBA" id="ARBA00015002"/>
    </source>
</evidence>
<dbReference type="Gene3D" id="1.20.58.90">
    <property type="match status" value="1"/>
</dbReference>
<evidence type="ECO:0000256" key="6">
    <source>
        <dbReference type="RuleBase" id="RU364030"/>
    </source>
</evidence>
<dbReference type="GO" id="GO:0005829">
    <property type="term" value="C:cytosol"/>
    <property type="evidence" value="ECO:0007669"/>
    <property type="project" value="TreeGrafter"/>
</dbReference>
<dbReference type="SUPFAM" id="SSF46988">
    <property type="entry name" value="Tubulin chaperone cofactor A"/>
    <property type="match status" value="1"/>
</dbReference>
<dbReference type="PANTHER" id="PTHR21500:SF0">
    <property type="entry name" value="TUBULIN-SPECIFIC CHAPERONE A"/>
    <property type="match status" value="1"/>
</dbReference>
<evidence type="ECO:0000256" key="4">
    <source>
        <dbReference type="ARBA" id="ARBA00023186"/>
    </source>
</evidence>
<sequence>MATVTADNTKQLRIQTGVVKRVAKEKVVYLKELEINTAKVEKIRESGGDESQIKYAVAILDETKNVIPDTEKRLLEGYLTLEQLVKSSEDRQDTTEYKDAVEVLATSKPLLPV</sequence>
<dbReference type="AlphaFoldDB" id="A0AAV7JQR1"/>
<dbReference type="GO" id="GO:0005874">
    <property type="term" value="C:microtubule"/>
    <property type="evidence" value="ECO:0007669"/>
    <property type="project" value="UniProtKB-KW"/>
</dbReference>
<evidence type="ECO:0000313" key="8">
    <source>
        <dbReference type="Proteomes" id="UP001165289"/>
    </source>
</evidence>
<comment type="similarity">
    <text evidence="2 6">Belongs to the TBCA family.</text>
</comment>
<dbReference type="EMBL" id="JAKMXF010000310">
    <property type="protein sequence ID" value="KAI6650681.1"/>
    <property type="molecule type" value="Genomic_DNA"/>
</dbReference>
<proteinExistence type="inferred from homology"/>
<dbReference type="Pfam" id="PF02970">
    <property type="entry name" value="TBCA"/>
    <property type="match status" value="1"/>
</dbReference>
<evidence type="ECO:0000256" key="2">
    <source>
        <dbReference type="ARBA" id="ARBA00006806"/>
    </source>
</evidence>
<accession>A0AAV7JQR1</accession>
<evidence type="ECO:0000313" key="7">
    <source>
        <dbReference type="EMBL" id="KAI6650681.1"/>
    </source>
</evidence>
<comment type="subcellular location">
    <subcellularLocation>
        <location evidence="6">Cytoplasm</location>
        <location evidence="6">Cytoskeleton</location>
    </subcellularLocation>
</comment>
<keyword evidence="6" id="KW-0963">Cytoplasm</keyword>
<dbReference type="PANTHER" id="PTHR21500">
    <property type="entry name" value="TUBULIN-SPECIFIC CHAPERONE A"/>
    <property type="match status" value="1"/>
</dbReference>
<dbReference type="GO" id="GO:0048487">
    <property type="term" value="F:beta-tubulin binding"/>
    <property type="evidence" value="ECO:0007669"/>
    <property type="project" value="InterPro"/>
</dbReference>
<comment type="caution">
    <text evidence="7">The sequence shown here is derived from an EMBL/GenBank/DDBJ whole genome shotgun (WGS) entry which is preliminary data.</text>
</comment>
<protein>
    <recommendedName>
        <fullName evidence="3 6">Tubulin-specific chaperone A</fullName>
    </recommendedName>
</protein>
<gene>
    <name evidence="7" type="ORF">LOD99_7732</name>
</gene>
<dbReference type="GO" id="GO:0007021">
    <property type="term" value="P:tubulin complex assembly"/>
    <property type="evidence" value="ECO:0007669"/>
    <property type="project" value="UniProtKB-UniRule"/>
</dbReference>